<dbReference type="CDD" id="cd02966">
    <property type="entry name" value="TlpA_like_family"/>
    <property type="match status" value="1"/>
</dbReference>
<keyword evidence="3" id="KW-1015">Disulfide bond</keyword>
<dbReference type="Proteomes" id="UP000664317">
    <property type="component" value="Unassembled WGS sequence"/>
</dbReference>
<evidence type="ECO:0000313" key="6">
    <source>
        <dbReference type="EMBL" id="MBN7813089.1"/>
    </source>
</evidence>
<comment type="caution">
    <text evidence="6">The sequence shown here is derived from an EMBL/GenBank/DDBJ whole genome shotgun (WGS) entry which is preliminary data.</text>
</comment>
<keyword evidence="7" id="KW-1185">Reference proteome</keyword>
<dbReference type="PROSITE" id="PS51352">
    <property type="entry name" value="THIOREDOXIN_2"/>
    <property type="match status" value="1"/>
</dbReference>
<evidence type="ECO:0000313" key="7">
    <source>
        <dbReference type="Proteomes" id="UP000664317"/>
    </source>
</evidence>
<organism evidence="6 7">
    <name type="scientific">Algoriphagus oliviformis</name>
    <dbReference type="NCBI Taxonomy" id="2811231"/>
    <lineage>
        <taxon>Bacteria</taxon>
        <taxon>Pseudomonadati</taxon>
        <taxon>Bacteroidota</taxon>
        <taxon>Cytophagia</taxon>
        <taxon>Cytophagales</taxon>
        <taxon>Cyclobacteriaceae</taxon>
        <taxon>Algoriphagus</taxon>
    </lineage>
</organism>
<evidence type="ECO:0000256" key="2">
    <source>
        <dbReference type="ARBA" id="ARBA00022748"/>
    </source>
</evidence>
<dbReference type="RefSeq" id="WP_206579866.1">
    <property type="nucleotide sequence ID" value="NZ_JAFKCT010000010.1"/>
</dbReference>
<dbReference type="InterPro" id="IPR036249">
    <property type="entry name" value="Thioredoxin-like_sf"/>
</dbReference>
<proteinExistence type="predicted"/>
<dbReference type="SUPFAM" id="SSF52833">
    <property type="entry name" value="Thioredoxin-like"/>
    <property type="match status" value="1"/>
</dbReference>
<feature type="domain" description="Thioredoxin" evidence="5">
    <location>
        <begin position="23"/>
        <end position="167"/>
    </location>
</feature>
<evidence type="ECO:0000259" key="5">
    <source>
        <dbReference type="PROSITE" id="PS51352"/>
    </source>
</evidence>
<accession>A0ABS3C952</accession>
<reference evidence="6 7" key="1">
    <citation type="submission" date="2021-03" db="EMBL/GenBank/DDBJ databases">
        <title>novel species isolated from a fishpond in China.</title>
        <authorList>
            <person name="Lu H."/>
            <person name="Cai Z."/>
        </authorList>
    </citation>
    <scope>NUCLEOTIDE SEQUENCE [LARGE SCALE GENOMIC DNA]</scope>
    <source>
        <strain evidence="6 7">H41</strain>
    </source>
</reference>
<dbReference type="PANTHER" id="PTHR42852">
    <property type="entry name" value="THIOL:DISULFIDE INTERCHANGE PROTEIN DSBE"/>
    <property type="match status" value="1"/>
</dbReference>
<dbReference type="InterPro" id="IPR000866">
    <property type="entry name" value="AhpC/TSA"/>
</dbReference>
<name>A0ABS3C952_9BACT</name>
<keyword evidence="4" id="KW-0676">Redox-active center</keyword>
<keyword evidence="2" id="KW-0201">Cytochrome c-type biogenesis</keyword>
<evidence type="ECO:0000256" key="3">
    <source>
        <dbReference type="ARBA" id="ARBA00023157"/>
    </source>
</evidence>
<evidence type="ECO:0000256" key="1">
    <source>
        <dbReference type="ARBA" id="ARBA00004196"/>
    </source>
</evidence>
<dbReference type="Gene3D" id="3.40.30.10">
    <property type="entry name" value="Glutaredoxin"/>
    <property type="match status" value="1"/>
</dbReference>
<comment type="subcellular location">
    <subcellularLocation>
        <location evidence="1">Cell envelope</location>
    </subcellularLocation>
</comment>
<sequence length="433" mass="49051">MAKVAFSPRLGEERDLPAFPDSLKIGDKIPEGIEFRSVLRHGSDRVRLDDYRGKYLILEFWSPTCTGSIASLPELEKIARKYPDRLEVLPLSIFSEDRVDEALQSYASLAAMQLPMVADASSLRAYFPHATIPHLIILDPKGVVVAITGMEDLTEQNLELLLDTGVSAFRLKEDRRIRLDPNEKLISGSPGLANKNIWFQSALTGYIPDVNGSLIQRYEDFSHIRIVNMALYSHYQLAYSERSQTDYFGTNRIETVGFGREEVFTNKSGADYRAWMEEGGHVFGYELIAPPTANPYQLMREDLKRYFPEISATVETKKKKVYALVQQPGKTFPRSIAEERSYQTGPIGVKMTHYPLQGFVYHLNVVFLQSSPIPVINRTGIDYPIDLELEAQLSSVESLRQALRLNGLDLIEREEEIPILVLRKNSQPNPIIP</sequence>
<dbReference type="InterPro" id="IPR013766">
    <property type="entry name" value="Thioredoxin_domain"/>
</dbReference>
<dbReference type="EMBL" id="JAFKCT010000010">
    <property type="protein sequence ID" value="MBN7813089.1"/>
    <property type="molecule type" value="Genomic_DNA"/>
</dbReference>
<dbReference type="PANTHER" id="PTHR42852:SF6">
    <property type="entry name" value="THIOL:DISULFIDE INTERCHANGE PROTEIN DSBE"/>
    <property type="match status" value="1"/>
</dbReference>
<gene>
    <name evidence="6" type="ORF">J0A68_19195</name>
</gene>
<dbReference type="InterPro" id="IPR050553">
    <property type="entry name" value="Thioredoxin_ResA/DsbE_sf"/>
</dbReference>
<dbReference type="Pfam" id="PF00578">
    <property type="entry name" value="AhpC-TSA"/>
    <property type="match status" value="1"/>
</dbReference>
<evidence type="ECO:0000256" key="4">
    <source>
        <dbReference type="ARBA" id="ARBA00023284"/>
    </source>
</evidence>
<protein>
    <submittedName>
        <fullName evidence="6">TlpA family protein disulfide reductase</fullName>
    </submittedName>
</protein>